<evidence type="ECO:0000256" key="2">
    <source>
        <dbReference type="SAM" id="SignalP"/>
    </source>
</evidence>
<proteinExistence type="predicted"/>
<dbReference type="Proteomes" id="UP000420562">
    <property type="component" value="Unassembled WGS sequence"/>
</dbReference>
<name>A0A7J4ZT14_9BACT</name>
<accession>A0A7J4ZT14</accession>
<dbReference type="EMBL" id="VZQZ01000002">
    <property type="protein sequence ID" value="KAB0666578.1"/>
    <property type="molecule type" value="Genomic_DNA"/>
</dbReference>
<protein>
    <submittedName>
        <fullName evidence="3">Uncharacterized protein</fullName>
    </submittedName>
</protein>
<reference evidence="3 4" key="1">
    <citation type="submission" date="2019-09" db="EMBL/GenBank/DDBJ databases">
        <title>Geobacter sp. Red96, a novel strain isolated from paddy soil.</title>
        <authorList>
            <person name="Xu Z."/>
            <person name="Masuda Y."/>
            <person name="Itoh H."/>
            <person name="Senoo K."/>
        </authorList>
    </citation>
    <scope>NUCLEOTIDE SEQUENCE [LARGE SCALE GENOMIC DNA]</scope>
    <source>
        <strain evidence="3 4">Red96</strain>
    </source>
</reference>
<comment type="caution">
    <text evidence="3">The sequence shown here is derived from an EMBL/GenBank/DDBJ whole genome shotgun (WGS) entry which is preliminary data.</text>
</comment>
<keyword evidence="4" id="KW-1185">Reference proteome</keyword>
<evidence type="ECO:0000256" key="1">
    <source>
        <dbReference type="SAM" id="Phobius"/>
    </source>
</evidence>
<dbReference type="AlphaFoldDB" id="A0A7J4ZT14"/>
<feature type="signal peptide" evidence="2">
    <location>
        <begin position="1"/>
        <end position="22"/>
    </location>
</feature>
<keyword evidence="1" id="KW-0472">Membrane</keyword>
<sequence>MKATVLKNALLLSIGYVSNAFAASGAREDNSGLFVWIFLGFCALIVIAQLMPVMLLLFGFAKGLSKDKTAEPQTVKTK</sequence>
<keyword evidence="1" id="KW-1133">Transmembrane helix</keyword>
<gene>
    <name evidence="3" type="ORF">F6V25_03950</name>
</gene>
<feature type="chain" id="PRO_5029800545" evidence="2">
    <location>
        <begin position="23"/>
        <end position="78"/>
    </location>
</feature>
<evidence type="ECO:0000313" key="3">
    <source>
        <dbReference type="EMBL" id="KAB0666578.1"/>
    </source>
</evidence>
<dbReference type="RefSeq" id="WP_151127332.1">
    <property type="nucleotide sequence ID" value="NZ_VZQZ01000002.1"/>
</dbReference>
<feature type="transmembrane region" description="Helical" evidence="1">
    <location>
        <begin position="32"/>
        <end position="58"/>
    </location>
</feature>
<organism evidence="3 4">
    <name type="scientific">Oryzomonas japonica</name>
    <dbReference type="NCBI Taxonomy" id="2603858"/>
    <lineage>
        <taxon>Bacteria</taxon>
        <taxon>Pseudomonadati</taxon>
        <taxon>Thermodesulfobacteriota</taxon>
        <taxon>Desulfuromonadia</taxon>
        <taxon>Geobacterales</taxon>
        <taxon>Geobacteraceae</taxon>
        <taxon>Oryzomonas</taxon>
    </lineage>
</organism>
<keyword evidence="1" id="KW-0812">Transmembrane</keyword>
<keyword evidence="2" id="KW-0732">Signal</keyword>
<evidence type="ECO:0000313" key="4">
    <source>
        <dbReference type="Proteomes" id="UP000420562"/>
    </source>
</evidence>